<keyword evidence="1" id="KW-1133">Transmembrane helix</keyword>
<keyword evidence="1" id="KW-0812">Transmembrane</keyword>
<name>A0A8S5LY12_9CAUD</name>
<reference evidence="2" key="1">
    <citation type="journal article" date="2021" name="Proc. Natl. Acad. Sci. U.S.A.">
        <title>A Catalog of Tens of Thousands of Viruses from Human Metagenomes Reveals Hidden Associations with Chronic Diseases.</title>
        <authorList>
            <person name="Tisza M.J."/>
            <person name="Buck C.B."/>
        </authorList>
    </citation>
    <scope>NUCLEOTIDE SEQUENCE</scope>
    <source>
        <strain evidence="2">CtOOe6</strain>
    </source>
</reference>
<evidence type="ECO:0000256" key="1">
    <source>
        <dbReference type="SAM" id="Phobius"/>
    </source>
</evidence>
<sequence length="31" mass="3619">MFQHCCSFPNICYLILLYVSIYLPLLSSSYS</sequence>
<proteinExistence type="predicted"/>
<evidence type="ECO:0000313" key="2">
    <source>
        <dbReference type="EMBL" id="DAD74691.1"/>
    </source>
</evidence>
<organism evidence="2">
    <name type="scientific">Siphoviridae sp. ctOOe6</name>
    <dbReference type="NCBI Taxonomy" id="2826309"/>
    <lineage>
        <taxon>Viruses</taxon>
        <taxon>Duplodnaviria</taxon>
        <taxon>Heunggongvirae</taxon>
        <taxon>Uroviricota</taxon>
        <taxon>Caudoviricetes</taxon>
    </lineage>
</organism>
<accession>A0A8S5LY12</accession>
<keyword evidence="1" id="KW-0472">Membrane</keyword>
<feature type="transmembrane region" description="Helical" evidence="1">
    <location>
        <begin position="12"/>
        <end position="30"/>
    </location>
</feature>
<protein>
    <submittedName>
        <fullName evidence="2">Uncharacterized protein</fullName>
    </submittedName>
</protein>
<dbReference type="EMBL" id="BK014763">
    <property type="protein sequence ID" value="DAD74691.1"/>
    <property type="molecule type" value="Genomic_DNA"/>
</dbReference>